<proteinExistence type="predicted"/>
<dbReference type="AlphaFoldDB" id="A0A166S0L4"/>
<keyword evidence="1" id="KW-1133">Transmembrane helix</keyword>
<dbReference type="Proteomes" id="UP000076532">
    <property type="component" value="Unassembled WGS sequence"/>
</dbReference>
<evidence type="ECO:0000256" key="1">
    <source>
        <dbReference type="SAM" id="Phobius"/>
    </source>
</evidence>
<feature type="transmembrane region" description="Helical" evidence="1">
    <location>
        <begin position="28"/>
        <end position="47"/>
    </location>
</feature>
<organism evidence="2 3">
    <name type="scientific">Athelia psychrophila</name>
    <dbReference type="NCBI Taxonomy" id="1759441"/>
    <lineage>
        <taxon>Eukaryota</taxon>
        <taxon>Fungi</taxon>
        <taxon>Dikarya</taxon>
        <taxon>Basidiomycota</taxon>
        <taxon>Agaricomycotina</taxon>
        <taxon>Agaricomycetes</taxon>
        <taxon>Agaricomycetidae</taxon>
        <taxon>Atheliales</taxon>
        <taxon>Atheliaceae</taxon>
        <taxon>Athelia</taxon>
    </lineage>
</organism>
<keyword evidence="1" id="KW-0812">Transmembrane</keyword>
<evidence type="ECO:0000313" key="3">
    <source>
        <dbReference type="Proteomes" id="UP000076532"/>
    </source>
</evidence>
<evidence type="ECO:0000313" key="2">
    <source>
        <dbReference type="EMBL" id="KZP28880.1"/>
    </source>
</evidence>
<accession>A0A166S0L4</accession>
<gene>
    <name evidence="2" type="ORF">FIBSPDRAFT_236245</name>
</gene>
<keyword evidence="1" id="KW-0472">Membrane</keyword>
<protein>
    <submittedName>
        <fullName evidence="2">Uncharacterized protein</fullName>
    </submittedName>
</protein>
<name>A0A166S0L4_9AGAM</name>
<reference evidence="2 3" key="1">
    <citation type="journal article" date="2016" name="Mol. Biol. Evol.">
        <title>Comparative Genomics of Early-Diverging Mushroom-Forming Fungi Provides Insights into the Origins of Lignocellulose Decay Capabilities.</title>
        <authorList>
            <person name="Nagy L.G."/>
            <person name="Riley R."/>
            <person name="Tritt A."/>
            <person name="Adam C."/>
            <person name="Daum C."/>
            <person name="Floudas D."/>
            <person name="Sun H."/>
            <person name="Yadav J.S."/>
            <person name="Pangilinan J."/>
            <person name="Larsson K.H."/>
            <person name="Matsuura K."/>
            <person name="Barry K."/>
            <person name="Labutti K."/>
            <person name="Kuo R."/>
            <person name="Ohm R.A."/>
            <person name="Bhattacharya S.S."/>
            <person name="Shirouzu T."/>
            <person name="Yoshinaga Y."/>
            <person name="Martin F.M."/>
            <person name="Grigoriev I.V."/>
            <person name="Hibbett D.S."/>
        </authorList>
    </citation>
    <scope>NUCLEOTIDE SEQUENCE [LARGE SCALE GENOMIC DNA]</scope>
    <source>
        <strain evidence="2 3">CBS 109695</strain>
    </source>
</reference>
<sequence length="83" mass="9223">MLPVAVSVKLQVKYRRCDRAFPFTPHLFVIFAFGSLFVLFFVLFLAVSITSWLCAGDIADLATPVPRALAFRLTACPPAHLHC</sequence>
<dbReference type="EMBL" id="KV417501">
    <property type="protein sequence ID" value="KZP28880.1"/>
    <property type="molecule type" value="Genomic_DNA"/>
</dbReference>
<keyword evidence="3" id="KW-1185">Reference proteome</keyword>